<organism evidence="2 3">
    <name type="scientific">Streptomyces hainanensis</name>
    <dbReference type="NCBI Taxonomy" id="402648"/>
    <lineage>
        <taxon>Bacteria</taxon>
        <taxon>Bacillati</taxon>
        <taxon>Actinomycetota</taxon>
        <taxon>Actinomycetes</taxon>
        <taxon>Kitasatosporales</taxon>
        <taxon>Streptomycetaceae</taxon>
        <taxon>Streptomyces</taxon>
    </lineage>
</organism>
<feature type="region of interest" description="Disordered" evidence="1">
    <location>
        <begin position="30"/>
        <end position="52"/>
    </location>
</feature>
<evidence type="ECO:0000313" key="2">
    <source>
        <dbReference type="EMBL" id="TDC76278.1"/>
    </source>
</evidence>
<gene>
    <name evidence="2" type="ORF">E1283_10120</name>
</gene>
<dbReference type="EMBL" id="SMKI01000080">
    <property type="protein sequence ID" value="TDC76278.1"/>
    <property type="molecule type" value="Genomic_DNA"/>
</dbReference>
<comment type="caution">
    <text evidence="2">The sequence shown here is derived from an EMBL/GenBank/DDBJ whole genome shotgun (WGS) entry which is preliminary data.</text>
</comment>
<proteinExistence type="predicted"/>
<dbReference type="NCBIfam" id="NF038131">
    <property type="entry name" value="choice_anch_K"/>
    <property type="match status" value="1"/>
</dbReference>
<dbReference type="AlphaFoldDB" id="A0A4R4TF61"/>
<accession>A0A4R4TF61</accession>
<dbReference type="OrthoDB" id="3216799at2"/>
<sequence length="185" mass="20668">MGLLTTKAYWTDAPDLPGLKIRRDDNRNRSEIRWGNPVDGDNQSGYDFEGHGTSGELGGDDFPLGTFTHHNYPIILGSFEKFSLTLQLQVYFQDHDLLHECRLVFNHDETPNVGDHWNDQVTLPDVHPDDATVHVNGVEYTVTITGFLVGSGAHKTKQPSFDTPEGEELSAKIFARFKQTGPRGS</sequence>
<keyword evidence="3" id="KW-1185">Reference proteome</keyword>
<evidence type="ECO:0000256" key="1">
    <source>
        <dbReference type="SAM" id="MobiDB-lite"/>
    </source>
</evidence>
<dbReference type="Proteomes" id="UP000295345">
    <property type="component" value="Unassembled WGS sequence"/>
</dbReference>
<name>A0A4R4TF61_9ACTN</name>
<dbReference type="RefSeq" id="WP_132817612.1">
    <property type="nucleotide sequence ID" value="NZ_SMKI01000080.1"/>
</dbReference>
<evidence type="ECO:0000313" key="3">
    <source>
        <dbReference type="Proteomes" id="UP000295345"/>
    </source>
</evidence>
<protein>
    <submittedName>
        <fullName evidence="2">Uncharacterized protein</fullName>
    </submittedName>
</protein>
<dbReference type="InterPro" id="IPR047995">
    <property type="entry name" value="Choice_anch_K"/>
</dbReference>
<reference evidence="2 3" key="1">
    <citation type="submission" date="2019-03" db="EMBL/GenBank/DDBJ databases">
        <title>Draft genome sequences of novel Actinobacteria.</title>
        <authorList>
            <person name="Sahin N."/>
            <person name="Ay H."/>
            <person name="Saygin H."/>
        </authorList>
    </citation>
    <scope>NUCLEOTIDE SEQUENCE [LARGE SCALE GENOMIC DNA]</scope>
    <source>
        <strain evidence="2 3">DSM 41900</strain>
    </source>
</reference>